<dbReference type="InterPro" id="IPR012341">
    <property type="entry name" value="6hp_glycosidase-like_sf"/>
</dbReference>
<feature type="region of interest" description="Disordered" evidence="1">
    <location>
        <begin position="215"/>
        <end position="249"/>
    </location>
</feature>
<evidence type="ECO:0000313" key="3">
    <source>
        <dbReference type="Proteomes" id="UP001304683"/>
    </source>
</evidence>
<dbReference type="InterPro" id="IPR008313">
    <property type="entry name" value="GH125"/>
</dbReference>
<dbReference type="Gene3D" id="1.50.10.10">
    <property type="match status" value="1"/>
</dbReference>
<organism evidence="2 3">
    <name type="scientific">Thermaerobacter composti</name>
    <dbReference type="NCBI Taxonomy" id="554949"/>
    <lineage>
        <taxon>Bacteria</taxon>
        <taxon>Bacillati</taxon>
        <taxon>Bacillota</taxon>
        <taxon>Clostridia</taxon>
        <taxon>Eubacteriales</taxon>
        <taxon>Clostridiales Family XVII. Incertae Sedis</taxon>
        <taxon>Thermaerobacter</taxon>
    </lineage>
</organism>
<dbReference type="Proteomes" id="UP001304683">
    <property type="component" value="Chromosome"/>
</dbReference>
<name>A0ABZ0QN22_9FIRM</name>
<accession>A0ABZ0QN22</accession>
<feature type="region of interest" description="Disordered" evidence="1">
    <location>
        <begin position="389"/>
        <end position="463"/>
    </location>
</feature>
<dbReference type="EMBL" id="CP132508">
    <property type="protein sequence ID" value="WPD18897.1"/>
    <property type="molecule type" value="Genomic_DNA"/>
</dbReference>
<dbReference type="GO" id="GO:0016787">
    <property type="term" value="F:hydrolase activity"/>
    <property type="evidence" value="ECO:0007669"/>
    <property type="project" value="UniProtKB-KW"/>
</dbReference>
<gene>
    <name evidence="2" type="ORF">Q5761_11130</name>
</gene>
<dbReference type="InterPro" id="IPR008928">
    <property type="entry name" value="6-hairpin_glycosidase_sf"/>
</dbReference>
<protein>
    <submittedName>
        <fullName evidence="2">Glycoside hydrolase family 125 protein</fullName>
    </submittedName>
</protein>
<keyword evidence="3" id="KW-1185">Reference proteome</keyword>
<evidence type="ECO:0000256" key="1">
    <source>
        <dbReference type="SAM" id="MobiDB-lite"/>
    </source>
</evidence>
<dbReference type="SUPFAM" id="SSF48208">
    <property type="entry name" value="Six-hairpin glycosidases"/>
    <property type="match status" value="1"/>
</dbReference>
<feature type="compositionally biased region" description="Low complexity" evidence="1">
    <location>
        <begin position="438"/>
        <end position="456"/>
    </location>
</feature>
<feature type="region of interest" description="Disordered" evidence="1">
    <location>
        <begin position="864"/>
        <end position="886"/>
    </location>
</feature>
<reference evidence="2 3" key="1">
    <citation type="submission" date="2023-08" db="EMBL/GenBank/DDBJ databases">
        <title>Genome sequence of Thermaerobacter compostii strain Ins1, a spore-forming filamentous bacterium isolated from a deep geothermal reservoir.</title>
        <authorList>
            <person name="Bregnard D."/>
            <person name="Gonzalez D."/>
            <person name="Junier P."/>
        </authorList>
    </citation>
    <scope>NUCLEOTIDE SEQUENCE [LARGE SCALE GENOMIC DNA]</scope>
    <source>
        <strain evidence="2 3">Ins1</strain>
    </source>
</reference>
<feature type="compositionally biased region" description="Basic and acidic residues" evidence="1">
    <location>
        <begin position="864"/>
        <end position="878"/>
    </location>
</feature>
<feature type="compositionally biased region" description="Basic and acidic residues" evidence="1">
    <location>
        <begin position="95"/>
        <end position="110"/>
    </location>
</feature>
<feature type="region of interest" description="Disordered" evidence="1">
    <location>
        <begin position="139"/>
        <end position="164"/>
    </location>
</feature>
<dbReference type="Pfam" id="PF06824">
    <property type="entry name" value="Glyco_hydro_125"/>
    <property type="match status" value="1"/>
</dbReference>
<dbReference type="RefSeq" id="WP_318750635.1">
    <property type="nucleotide sequence ID" value="NZ_CP132508.1"/>
</dbReference>
<feature type="region of interest" description="Disordered" evidence="1">
    <location>
        <begin position="1"/>
        <end position="31"/>
    </location>
</feature>
<feature type="region of interest" description="Disordered" evidence="1">
    <location>
        <begin position="82"/>
        <end position="127"/>
    </location>
</feature>
<keyword evidence="2" id="KW-0378">Hydrolase</keyword>
<proteinExistence type="predicted"/>
<sequence length="886" mass="93463">MERDIAEASVPTRGSPGPQGPHGRVAPARRHAPILTVPDELADVEPVALTGNFWVSLPDLDPATGAARSVGIVSETARGLIEFTGAPEPQPTTDRATDGEGPHARPRGDRPSGPPVGEPDGPTGPLLVPVVTWEGRRIWPPEPALSPETPTRPPAEAEVPGVRPPRRAPHYMAGWIPRWFIPLPVMPGLLLELTWLAPVDHRGFAVRARLILHPASPPGASQASRGAQRGPEAPPAPPGAGDRPPAPALIGLRPAAAEPVPPALRLGLLVRPGAVFRTVYHRRPLPGSQGPRPHRWTRTLVWEAPGAAPLGALALRSGPGDEPAAGGAAGTWVFWARPGDGELVVYGGVAPEGDGAAATAVHLARVGWDVLFGQTVGWLAARDPFRSQAVPEAGSGPHAPLAHWPGAPPATPSPRHRPPGAPLPSLARPAAVPPTTPYAPAVPGATPAADAPPAGDATERAARRRSGLARAVAAGLLDEGEADELAERVRRNLWFAVFFAHARTVDREGWVHLTSRSPRYYVSGAHWTRDSLLWAFPAVLAADRRLARQLLVAAFDRYTLYPGEHSQYLDGTVLYPGWELDQAAAWPLSLARYVRATGDVSVLDEPAVARGVAAALQAAEARRDPATGLVATFLMPSDDPAPRPFVTYANALYAQALAELARVLSTSTAQRPAAAEATPHPAPAAVRCDPSWAAWLEARARLTRHAVLRHCVVPGPWGPQFAWAVAGPEGADAVLYDEPPGTLELLGPYGFARRQPDDPVDVEAVYANTVRWIYSQHNPFGPPPGPFATPTCPHARHPWLLSVAAGLLAGRPEYLAWLARAPMDGGWACETVDAATGEVRTGPAFATCAGFVSWAALVALESLGREPDRGEGSPHGRGQDTGTPGP</sequence>
<evidence type="ECO:0000313" key="2">
    <source>
        <dbReference type="EMBL" id="WPD18897.1"/>
    </source>
</evidence>